<evidence type="ECO:0000256" key="1">
    <source>
        <dbReference type="ARBA" id="ARBA00004442"/>
    </source>
</evidence>
<dbReference type="CDD" id="cd07185">
    <property type="entry name" value="OmpA_C-like"/>
    <property type="match status" value="1"/>
</dbReference>
<dbReference type="InterPro" id="IPR006664">
    <property type="entry name" value="OMP_bac"/>
</dbReference>
<feature type="domain" description="OmpA-like" evidence="6">
    <location>
        <begin position="613"/>
        <end position="729"/>
    </location>
</feature>
<dbReference type="GO" id="GO:0009279">
    <property type="term" value="C:cell outer membrane"/>
    <property type="evidence" value="ECO:0007669"/>
    <property type="project" value="UniProtKB-SubCell"/>
</dbReference>
<comment type="caution">
    <text evidence="7">The sequence shown here is derived from an EMBL/GenBank/DDBJ whole genome shotgun (WGS) entry which is preliminary data.</text>
</comment>
<keyword evidence="2 4" id="KW-0472">Membrane</keyword>
<evidence type="ECO:0000256" key="2">
    <source>
        <dbReference type="ARBA" id="ARBA00023136"/>
    </source>
</evidence>
<proteinExistence type="predicted"/>
<reference evidence="8" key="1">
    <citation type="submission" date="2018-04" db="EMBL/GenBank/DDBJ databases">
        <authorList>
            <person name="Cornet L."/>
        </authorList>
    </citation>
    <scope>NUCLEOTIDE SEQUENCE [LARGE SCALE GENOMIC DNA]</scope>
</reference>
<reference evidence="7 8" key="2">
    <citation type="submission" date="2018-06" db="EMBL/GenBank/DDBJ databases">
        <title>Metagenomic assembly of (sub)arctic Cyanobacteria and their associated microbiome from non-axenic cultures.</title>
        <authorList>
            <person name="Baurain D."/>
        </authorList>
    </citation>
    <scope>NUCLEOTIDE SEQUENCE [LARGE SCALE GENOMIC DNA]</scope>
    <source>
        <strain evidence="7">ULC129bin1</strain>
    </source>
</reference>
<dbReference type="Proteomes" id="UP000249354">
    <property type="component" value="Unassembled WGS sequence"/>
</dbReference>
<comment type="subcellular location">
    <subcellularLocation>
        <location evidence="1">Cell outer membrane</location>
    </subcellularLocation>
</comment>
<evidence type="ECO:0000313" key="8">
    <source>
        <dbReference type="Proteomes" id="UP000249354"/>
    </source>
</evidence>
<evidence type="ECO:0000259" key="6">
    <source>
        <dbReference type="PROSITE" id="PS51123"/>
    </source>
</evidence>
<sequence length="730" mass="79910">MNLENRPAQRVKAWIDFEKTLLSKVGDLKTVSGILKKIQIWTGGQPFLTRLLCDYVLAESSAIARQKDPAIVDTLVRQKILDNWQRGEAANHFKQIQKTLLDYEVRDSLLILYLQTLQRDSVAQNDSAEQSLLLRTELIEIQNNRLSLSNAIYPAIFDEAWIERQLPGITRPVSIVKESSDLPVATSLRSRRARTSPVQSFPRKSISPLAKKLAIACGLAATAVIALFYIQKSGKEAPGNDSETSAIIDSTDAKANQNVVQLTVLGDTFSGYSTFRNADFQSVLQTAGIEINYADEFDQTLRAKKLSQGKADLMVTTLDQFLQHQPQGKIVGLLDRTVGADAVVLNTKQYANLTSLLDLEQLVQKAKSKGEKLSIAYADNTPSEYLALVLDTQFDTFNLSDFTLKPVADASEAWSLMQDPKEKVAIAVLWEPYVAQARQQGYSVVLSSKDAPNVIVDVLVASNKLIQSNPNAISQLLEKYYRRIDANIRDATQLQTQVAEDGNLSVGDAATIISGLDFFTATEAKNWLSDGTLAQRIESTAAILTLSNRLEGIPDEPANLYSQQFVTEAANNTQALINLIEVDNPALAAKLAGVSPTVLPTNPSPPNAAKSGSDIGNFQVRGQVSFNRDSAQLTAEGQKTLVQLAGELETFNAETIQVRVIGHTSRSGDAQMNQELSQERAAIVAEQLRAAGVKLNVLSEGKGFSKPLPNRPPAAPENQRTEIRLVRIEP</sequence>
<protein>
    <recommendedName>
        <fullName evidence="6">OmpA-like domain-containing protein</fullName>
    </recommendedName>
</protein>
<dbReference type="SUPFAM" id="SSF53850">
    <property type="entry name" value="Periplasmic binding protein-like II"/>
    <property type="match status" value="1"/>
</dbReference>
<feature type="compositionally biased region" description="Basic and acidic residues" evidence="5">
    <location>
        <begin position="719"/>
        <end position="730"/>
    </location>
</feature>
<dbReference type="Pfam" id="PF00691">
    <property type="entry name" value="OmpA"/>
    <property type="match status" value="1"/>
</dbReference>
<dbReference type="Gene3D" id="3.30.1330.60">
    <property type="entry name" value="OmpA-like domain"/>
    <property type="match status" value="1"/>
</dbReference>
<accession>A0A2W4VQN9</accession>
<dbReference type="AlphaFoldDB" id="A0A2W4VQN9"/>
<evidence type="ECO:0000256" key="3">
    <source>
        <dbReference type="ARBA" id="ARBA00023237"/>
    </source>
</evidence>
<dbReference type="SUPFAM" id="SSF103088">
    <property type="entry name" value="OmpA-like"/>
    <property type="match status" value="1"/>
</dbReference>
<dbReference type="InterPro" id="IPR050330">
    <property type="entry name" value="Bact_OuterMem_StrucFunc"/>
</dbReference>
<feature type="region of interest" description="Disordered" evidence="5">
    <location>
        <begin position="700"/>
        <end position="730"/>
    </location>
</feature>
<evidence type="ECO:0000256" key="5">
    <source>
        <dbReference type="SAM" id="MobiDB-lite"/>
    </source>
</evidence>
<name>A0A2W4VQN9_9CYAN</name>
<dbReference type="Gene3D" id="3.40.190.10">
    <property type="entry name" value="Periplasmic binding protein-like II"/>
    <property type="match status" value="1"/>
</dbReference>
<evidence type="ECO:0000313" key="7">
    <source>
        <dbReference type="EMBL" id="PZO09348.1"/>
    </source>
</evidence>
<dbReference type="PANTHER" id="PTHR30329:SF21">
    <property type="entry name" value="LIPOPROTEIN YIAD-RELATED"/>
    <property type="match status" value="1"/>
</dbReference>
<dbReference type="PANTHER" id="PTHR30329">
    <property type="entry name" value="STATOR ELEMENT OF FLAGELLAR MOTOR COMPLEX"/>
    <property type="match status" value="1"/>
</dbReference>
<evidence type="ECO:0000256" key="4">
    <source>
        <dbReference type="PROSITE-ProRule" id="PRU00473"/>
    </source>
</evidence>
<keyword evidence="3" id="KW-0998">Cell outer membrane</keyword>
<dbReference type="InterPro" id="IPR006665">
    <property type="entry name" value="OmpA-like"/>
</dbReference>
<dbReference type="PROSITE" id="PS51123">
    <property type="entry name" value="OMPA_2"/>
    <property type="match status" value="1"/>
</dbReference>
<dbReference type="PRINTS" id="PR01021">
    <property type="entry name" value="OMPADOMAIN"/>
</dbReference>
<dbReference type="InterPro" id="IPR036737">
    <property type="entry name" value="OmpA-like_sf"/>
</dbReference>
<organism evidence="7 8">
    <name type="scientific">Leptolyngbya foveolarum</name>
    <dbReference type="NCBI Taxonomy" id="47253"/>
    <lineage>
        <taxon>Bacteria</taxon>
        <taxon>Bacillati</taxon>
        <taxon>Cyanobacteriota</taxon>
        <taxon>Cyanophyceae</taxon>
        <taxon>Leptolyngbyales</taxon>
        <taxon>Leptolyngbyaceae</taxon>
        <taxon>Leptolyngbya group</taxon>
        <taxon>Leptolyngbya</taxon>
    </lineage>
</organism>
<gene>
    <name evidence="7" type="ORF">DCF25_21735</name>
</gene>
<dbReference type="EMBL" id="QBMC01000256">
    <property type="protein sequence ID" value="PZO09348.1"/>
    <property type="molecule type" value="Genomic_DNA"/>
</dbReference>